<proteinExistence type="predicted"/>
<keyword evidence="3" id="KW-1185">Reference proteome</keyword>
<comment type="caution">
    <text evidence="2">The sequence shown here is derived from an EMBL/GenBank/DDBJ whole genome shotgun (WGS) entry which is preliminary data.</text>
</comment>
<evidence type="ECO:0000313" key="3">
    <source>
        <dbReference type="Proteomes" id="UP000268007"/>
    </source>
</evidence>
<accession>A0A495J3K1</accession>
<sequence length="913" mass="102702">MKFISLFFLLLFTFLIRVHSAPLIAKVSYRSVRDTIIKLDPVKDKNLIRNNRSKGKSTAIKDTVKIKGLKTLPSDTVRKNKNGITTELKYVSTDSSRADNVNKVLYLWGNARVTYDDFELDADFIKVDQKNHIVYASGLPDPKTKKYNNRPIFKQKNDKPLIADSLRFNYVTKKGLIYNAASEQDGNFLSGGTAKRLNDEEVAYSNVLFSTCDLPYPATHFGIVITKGIAEKHTIISGPAYLEIEGVPLPLYLPFGFFPKPDSKSSGFILPTFGEDQQLGFYLKGFGYYLALNDYVDLTTLGNYYTKGSYSITSTARYLKKYKYQGQLTLSFASTKTGLETDPASKDFHINWNHTQDAAAHPGTTFSASVNAGTSSYYQNTRADGAYNLTALTQNQLSSSIAYGKTWPGSLFNFTASVSHNQDISRKVITNLELPSFSLNMTTVSPFDSKDRIGEQKWYQRITVGYSLQGTNKLTNIPEAELFTAATFPKKLQNGFNQSVPVSLSLNVLKYFQFSSSFTYNERDYFQTIRKHYERGSISSDQTLVVDTVQGFRRAGDYSISTGLSTKLYSMVLFKKGRLKAIRQVITPNVSFQYRPDFSDPKYGYYNTIVSNATIPYPYTTSTYSIFEQGVYGYPGSGKSAGLSISLDNTIEAKMAAKSSDTSGKEKIIPLLQGFSLSTFYNFVADSLKLSAISFSGRTALFNQKLGISFGGSLNPYVNRVRDSISNGQIVRYANEINRYTWQDGKFPTLTSFNLSMDISLNSESLKHPDVARQQQVNTLATATKSQRDKLALINSDPNAYVDFNIPWNINVSYSFFYTNTGVTTTTTNTLNFNGDLNITPNWKLQYTSGYDIKAGQISTTSLSIYRNLHCWDLSFQWIPFGYYKFYSVDLKVKASVLQDLKLTKRKDYYNNY</sequence>
<dbReference type="InterPro" id="IPR050218">
    <property type="entry name" value="LptD"/>
</dbReference>
<dbReference type="AlphaFoldDB" id="A0A495J3K1"/>
<evidence type="ECO:0000313" key="2">
    <source>
        <dbReference type="EMBL" id="RKR83251.1"/>
    </source>
</evidence>
<dbReference type="Proteomes" id="UP000268007">
    <property type="component" value="Unassembled WGS sequence"/>
</dbReference>
<name>A0A495J3K1_9SPHI</name>
<dbReference type="GO" id="GO:0009279">
    <property type="term" value="C:cell outer membrane"/>
    <property type="evidence" value="ECO:0007669"/>
    <property type="project" value="TreeGrafter"/>
</dbReference>
<reference evidence="2 3" key="1">
    <citation type="submission" date="2018-10" db="EMBL/GenBank/DDBJ databases">
        <title>Genomic Encyclopedia of Archaeal and Bacterial Type Strains, Phase II (KMG-II): from individual species to whole genera.</title>
        <authorList>
            <person name="Goeker M."/>
        </authorList>
    </citation>
    <scope>NUCLEOTIDE SEQUENCE [LARGE SCALE GENOMIC DNA]</scope>
    <source>
        <strain evidence="2 3">DSM 18602</strain>
    </source>
</reference>
<dbReference type="PANTHER" id="PTHR30189">
    <property type="entry name" value="LPS-ASSEMBLY PROTEIN"/>
    <property type="match status" value="1"/>
</dbReference>
<dbReference type="OrthoDB" id="9802320at2"/>
<gene>
    <name evidence="2" type="ORF">BDD43_3455</name>
</gene>
<protein>
    <submittedName>
        <fullName evidence="2">Lipopolysaccharide assembly outer membrane protein LptD (OstA)</fullName>
    </submittedName>
</protein>
<evidence type="ECO:0000259" key="1">
    <source>
        <dbReference type="Pfam" id="PF19838"/>
    </source>
</evidence>
<dbReference type="InterPro" id="IPR045659">
    <property type="entry name" value="LptD_2"/>
</dbReference>
<dbReference type="EMBL" id="RBKU01000001">
    <property type="protein sequence ID" value="RKR83251.1"/>
    <property type="molecule type" value="Genomic_DNA"/>
</dbReference>
<dbReference type="GO" id="GO:1990351">
    <property type="term" value="C:transporter complex"/>
    <property type="evidence" value="ECO:0007669"/>
    <property type="project" value="TreeGrafter"/>
</dbReference>
<dbReference type="PANTHER" id="PTHR30189:SF1">
    <property type="entry name" value="LPS-ASSEMBLY PROTEIN LPTD"/>
    <property type="match status" value="1"/>
</dbReference>
<organism evidence="2 3">
    <name type="scientific">Mucilaginibacter gracilis</name>
    <dbReference type="NCBI Taxonomy" id="423350"/>
    <lineage>
        <taxon>Bacteria</taxon>
        <taxon>Pseudomonadati</taxon>
        <taxon>Bacteroidota</taxon>
        <taxon>Sphingobacteriia</taxon>
        <taxon>Sphingobacteriales</taxon>
        <taxon>Sphingobacteriaceae</taxon>
        <taxon>Mucilaginibacter</taxon>
    </lineage>
</organism>
<dbReference type="Pfam" id="PF19838">
    <property type="entry name" value="LptD_2"/>
    <property type="match status" value="1"/>
</dbReference>
<feature type="domain" description="LPS-assembly protein LptD central" evidence="1">
    <location>
        <begin position="235"/>
        <end position="717"/>
    </location>
</feature>